<accession>A0A2B7Y4W8</accession>
<gene>
    <name evidence="1" type="ORF">AJ79_01641</name>
</gene>
<protein>
    <submittedName>
        <fullName evidence="1">Uncharacterized protein</fullName>
    </submittedName>
</protein>
<dbReference type="AlphaFoldDB" id="A0A2B7Y4W8"/>
<keyword evidence="2" id="KW-1185">Reference proteome</keyword>
<dbReference type="STRING" id="1447875.A0A2B7Y4W8"/>
<reference evidence="1 2" key="1">
    <citation type="submission" date="2017-10" db="EMBL/GenBank/DDBJ databases">
        <title>Comparative genomics in systemic dimorphic fungi from Ajellomycetaceae.</title>
        <authorList>
            <person name="Munoz J.F."/>
            <person name="Mcewen J.G."/>
            <person name="Clay O.K."/>
            <person name="Cuomo C.A."/>
        </authorList>
    </citation>
    <scope>NUCLEOTIDE SEQUENCE [LARGE SCALE GENOMIC DNA]</scope>
    <source>
        <strain evidence="1 2">UAMH5409</strain>
    </source>
</reference>
<evidence type="ECO:0000313" key="1">
    <source>
        <dbReference type="EMBL" id="PGH16536.1"/>
    </source>
</evidence>
<dbReference type="EMBL" id="PDNB01000016">
    <property type="protein sequence ID" value="PGH16536.1"/>
    <property type="molecule type" value="Genomic_DNA"/>
</dbReference>
<organism evidence="1 2">
    <name type="scientific">Helicocarpus griseus UAMH5409</name>
    <dbReference type="NCBI Taxonomy" id="1447875"/>
    <lineage>
        <taxon>Eukaryota</taxon>
        <taxon>Fungi</taxon>
        <taxon>Dikarya</taxon>
        <taxon>Ascomycota</taxon>
        <taxon>Pezizomycotina</taxon>
        <taxon>Eurotiomycetes</taxon>
        <taxon>Eurotiomycetidae</taxon>
        <taxon>Onygenales</taxon>
        <taxon>Ajellomycetaceae</taxon>
        <taxon>Helicocarpus</taxon>
    </lineage>
</organism>
<sequence>MSRDAQKSTAIASISVDDTTSAALTTAISYGYHEVATLLLNTEKFNIRKTCPDFQSKTARPGLPRVCPRTSRRNRKRRTAIDQRSTREWRCECQLPGLHRRRESTTNSLTAAAATHGDPEVIRLLLAQPGIDPTLSWSYGLPPLLHLLQNDDVVATPEGLSLLQALSAVPFVDEFDPHSNRYSASHPPFEIILKNALFYAPKEILQVVIQIVRGSAGGLILRLLVWCADIAHLNWLLSKDNLEGSLRATRHSWIYICEHLQENENVEGFQVFNP</sequence>
<name>A0A2B7Y4W8_9EURO</name>
<dbReference type="Gene3D" id="1.25.40.20">
    <property type="entry name" value="Ankyrin repeat-containing domain"/>
    <property type="match status" value="1"/>
</dbReference>
<comment type="caution">
    <text evidence="1">The sequence shown here is derived from an EMBL/GenBank/DDBJ whole genome shotgun (WGS) entry which is preliminary data.</text>
</comment>
<dbReference type="InterPro" id="IPR036770">
    <property type="entry name" value="Ankyrin_rpt-contain_sf"/>
</dbReference>
<dbReference type="Proteomes" id="UP000223968">
    <property type="component" value="Unassembled WGS sequence"/>
</dbReference>
<proteinExistence type="predicted"/>
<evidence type="ECO:0000313" key="2">
    <source>
        <dbReference type="Proteomes" id="UP000223968"/>
    </source>
</evidence>